<dbReference type="RefSeq" id="WP_191138745.1">
    <property type="nucleotide sequence ID" value="NZ_JACXAG020000001.1"/>
</dbReference>
<sequence length="115" mass="13733">MSNPYDYAHHLAKSIRSDKAYIELMQLEEEMKQNAIWKKMMNDFREQQQNLQMIYMQGEQPSPEQEEKVQQLFTAIQAIPTLMHYLQAEERLGILVQDIQKIVMEPINEIFQEDT</sequence>
<gene>
    <name evidence="1" type="ORF">IC620_12120</name>
</gene>
<name>A0A926NCZ1_9BACL</name>
<proteinExistence type="predicted"/>
<dbReference type="Gene3D" id="1.20.1500.10">
    <property type="entry name" value="YheA/YmcA-like"/>
    <property type="match status" value="1"/>
</dbReference>
<evidence type="ECO:0000313" key="1">
    <source>
        <dbReference type="EMBL" id="MBD1373100.1"/>
    </source>
</evidence>
<dbReference type="EMBL" id="JACXAH010000017">
    <property type="protein sequence ID" value="MBD1373100.1"/>
    <property type="molecule type" value="Genomic_DNA"/>
</dbReference>
<accession>A0A926NCZ1</accession>
<protein>
    <submittedName>
        <fullName evidence="1">YlbF family regulator</fullName>
    </submittedName>
</protein>
<reference evidence="1" key="1">
    <citation type="submission" date="2020-09" db="EMBL/GenBank/DDBJ databases">
        <title>A novel bacterium of genus Hazenella, isolated from South China Sea.</title>
        <authorList>
            <person name="Huang H."/>
            <person name="Mo K."/>
            <person name="Hu Y."/>
        </authorList>
    </citation>
    <scope>NUCLEOTIDE SEQUENCE</scope>
    <source>
        <strain evidence="1">IB182357</strain>
    </source>
</reference>
<dbReference type="InterPro" id="IPR023378">
    <property type="entry name" value="YheA/YmcA-like_dom_sf"/>
</dbReference>
<dbReference type="SUPFAM" id="SSF158622">
    <property type="entry name" value="YheA/YmcA-like"/>
    <property type="match status" value="1"/>
</dbReference>
<dbReference type="AlphaFoldDB" id="A0A926NCZ1"/>
<dbReference type="Proteomes" id="UP000661691">
    <property type="component" value="Unassembled WGS sequence"/>
</dbReference>
<organism evidence="1 2">
    <name type="scientific">Polycladospora coralii</name>
    <dbReference type="NCBI Taxonomy" id="2771432"/>
    <lineage>
        <taxon>Bacteria</taxon>
        <taxon>Bacillati</taxon>
        <taxon>Bacillota</taxon>
        <taxon>Bacilli</taxon>
        <taxon>Bacillales</taxon>
        <taxon>Thermoactinomycetaceae</taxon>
        <taxon>Polycladospora</taxon>
    </lineage>
</organism>
<comment type="caution">
    <text evidence="1">The sequence shown here is derived from an EMBL/GenBank/DDBJ whole genome shotgun (WGS) entry which is preliminary data.</text>
</comment>
<keyword evidence="2" id="KW-1185">Reference proteome</keyword>
<evidence type="ECO:0000313" key="2">
    <source>
        <dbReference type="Proteomes" id="UP000661691"/>
    </source>
</evidence>
<dbReference type="InterPro" id="IPR010368">
    <property type="entry name" value="Com_YlbF"/>
</dbReference>
<dbReference type="Pfam" id="PF06133">
    <property type="entry name" value="Com_YlbF"/>
    <property type="match status" value="1"/>
</dbReference>